<keyword evidence="2" id="KW-0472">Membrane</keyword>
<feature type="transmembrane region" description="Helical" evidence="2">
    <location>
        <begin position="122"/>
        <end position="150"/>
    </location>
</feature>
<feature type="region of interest" description="Disordered" evidence="1">
    <location>
        <begin position="91"/>
        <end position="116"/>
    </location>
</feature>
<dbReference type="AlphaFoldDB" id="A0A7E4V6I2"/>
<keyword evidence="2" id="KW-1133">Transmembrane helix</keyword>
<evidence type="ECO:0000313" key="3">
    <source>
        <dbReference type="Proteomes" id="UP000492821"/>
    </source>
</evidence>
<reference evidence="3" key="1">
    <citation type="journal article" date="2013" name="Genetics">
        <title>The draft genome and transcriptome of Panagrellus redivivus are shaped by the harsh demands of a free-living lifestyle.</title>
        <authorList>
            <person name="Srinivasan J."/>
            <person name="Dillman A.R."/>
            <person name="Macchietto M.G."/>
            <person name="Heikkinen L."/>
            <person name="Lakso M."/>
            <person name="Fracchia K.M."/>
            <person name="Antoshechkin I."/>
            <person name="Mortazavi A."/>
            <person name="Wong G."/>
            <person name="Sternberg P.W."/>
        </authorList>
    </citation>
    <scope>NUCLEOTIDE SEQUENCE [LARGE SCALE GENOMIC DNA]</scope>
    <source>
        <strain evidence="3">MT8872</strain>
    </source>
</reference>
<proteinExistence type="predicted"/>
<reference evidence="4" key="2">
    <citation type="submission" date="2020-10" db="UniProtKB">
        <authorList>
            <consortium name="WormBaseParasite"/>
        </authorList>
    </citation>
    <scope>IDENTIFICATION</scope>
</reference>
<keyword evidence="2" id="KW-0812">Transmembrane</keyword>
<protein>
    <submittedName>
        <fullName evidence="4">DUF4235 domain-containing protein</fullName>
    </submittedName>
</protein>
<keyword evidence="3" id="KW-1185">Reference proteome</keyword>
<sequence>MPKPVSSHGKETRAHYARSVLIKQASLGSFGVVLRRLKERQQRRKTTITFIAGLLLNIAGSTIGWLKAEIDHEMIKVEIRNTLKEYGIARNNTKSEETRSNETATDDKSDEPEENERRLPSIILVLMTTFGRMFNVVGTIKMFQAASAFISLQRRKNLRSTTERLSQGEGDSE</sequence>
<feature type="transmembrane region" description="Helical" evidence="2">
    <location>
        <begin position="16"/>
        <end position="34"/>
    </location>
</feature>
<feature type="transmembrane region" description="Helical" evidence="2">
    <location>
        <begin position="46"/>
        <end position="66"/>
    </location>
</feature>
<evidence type="ECO:0000313" key="4">
    <source>
        <dbReference type="WBParaSite" id="Pan_g16846.t1"/>
    </source>
</evidence>
<name>A0A7E4V6I2_PANRE</name>
<evidence type="ECO:0000256" key="1">
    <source>
        <dbReference type="SAM" id="MobiDB-lite"/>
    </source>
</evidence>
<accession>A0A7E4V6I2</accession>
<organism evidence="3 4">
    <name type="scientific">Panagrellus redivivus</name>
    <name type="common">Microworm</name>
    <dbReference type="NCBI Taxonomy" id="6233"/>
    <lineage>
        <taxon>Eukaryota</taxon>
        <taxon>Metazoa</taxon>
        <taxon>Ecdysozoa</taxon>
        <taxon>Nematoda</taxon>
        <taxon>Chromadorea</taxon>
        <taxon>Rhabditida</taxon>
        <taxon>Tylenchina</taxon>
        <taxon>Panagrolaimomorpha</taxon>
        <taxon>Panagrolaimoidea</taxon>
        <taxon>Panagrolaimidae</taxon>
        <taxon>Panagrellus</taxon>
    </lineage>
</organism>
<evidence type="ECO:0000256" key="2">
    <source>
        <dbReference type="SAM" id="Phobius"/>
    </source>
</evidence>
<dbReference type="WBParaSite" id="Pan_g16846.t1">
    <property type="protein sequence ID" value="Pan_g16846.t1"/>
    <property type="gene ID" value="Pan_g16846"/>
</dbReference>
<dbReference type="Proteomes" id="UP000492821">
    <property type="component" value="Unassembled WGS sequence"/>
</dbReference>